<dbReference type="EMBL" id="JH603171">
    <property type="protein sequence ID" value="EIC19405.1"/>
    <property type="molecule type" value="Genomic_DNA"/>
</dbReference>
<feature type="region of interest" description="Disordered" evidence="1">
    <location>
        <begin position="151"/>
        <end position="197"/>
    </location>
</feature>
<dbReference type="AlphaFoldDB" id="H8Z8K0"/>
<dbReference type="Proteomes" id="UP000002964">
    <property type="component" value="Unassembled WGS sequence"/>
</dbReference>
<reference evidence="3" key="1">
    <citation type="submission" date="2011-06" db="EMBL/GenBank/DDBJ databases">
        <authorList>
            <consortium name="US DOE Joint Genome Institute (JGI-PGF)"/>
            <person name="Lucas S."/>
            <person name="Han J."/>
            <person name="Lapidus A."/>
            <person name="Cheng J.-F."/>
            <person name="Goodwin L."/>
            <person name="Pitluck S."/>
            <person name="Peters L."/>
            <person name="Land M.L."/>
            <person name="Hauser L."/>
            <person name="Vogl K."/>
            <person name="Liu Z."/>
            <person name="Overmann J."/>
            <person name="Frigaard N.-U."/>
            <person name="Bryant D.A."/>
            <person name="Woyke T.J."/>
        </authorList>
    </citation>
    <scope>NUCLEOTIDE SEQUENCE [LARGE SCALE GENOMIC DNA]</scope>
    <source>
        <strain evidence="3">970</strain>
    </source>
</reference>
<feature type="compositionally biased region" description="Basic and acidic residues" evidence="1">
    <location>
        <begin position="160"/>
        <end position="187"/>
    </location>
</feature>
<name>H8Z8K0_9GAMM</name>
<dbReference type="InterPro" id="IPR021253">
    <property type="entry name" value="ZrgA-like"/>
</dbReference>
<sequence>MHPDAHGPSHPGEWISIFRGKQNLLFIPLLLFTLASTPMSGTLLAAEDPEEHDHGAAHEHDHDQHGHTHRQQDAHVHGIGRLNLALDGPALHLELISPAANLVGFEHPPTTATDQAKLAAAVAILEDGARLFQLNPSARCELRDSVISSGLLDTGQKNTPHAELEPAPDDHATAPAHDHDGHAHDEDSAAASSGQESHADINVRYRFECAKPSALKLLKVELFEVFPDTETLEVQFVLDDHQGGMTLNHDNPELRF</sequence>
<evidence type="ECO:0000313" key="3">
    <source>
        <dbReference type="Proteomes" id="UP000002964"/>
    </source>
</evidence>
<gene>
    <name evidence="2" type="ORF">Thi970DRAFT_04924</name>
</gene>
<dbReference type="RefSeq" id="WP_009151634.1">
    <property type="nucleotide sequence ID" value="NZ_CP121471.1"/>
</dbReference>
<dbReference type="Pfam" id="PF10986">
    <property type="entry name" value="ZrgA"/>
    <property type="match status" value="1"/>
</dbReference>
<feature type="compositionally biased region" description="Basic and acidic residues" evidence="1">
    <location>
        <begin position="51"/>
        <end position="75"/>
    </location>
</feature>
<feature type="region of interest" description="Disordered" evidence="1">
    <location>
        <begin position="49"/>
        <end position="75"/>
    </location>
</feature>
<organism evidence="2 3">
    <name type="scientific">Thiorhodovibrio frisius</name>
    <dbReference type="NCBI Taxonomy" id="631362"/>
    <lineage>
        <taxon>Bacteria</taxon>
        <taxon>Pseudomonadati</taxon>
        <taxon>Pseudomonadota</taxon>
        <taxon>Gammaproteobacteria</taxon>
        <taxon>Chromatiales</taxon>
        <taxon>Chromatiaceae</taxon>
        <taxon>Thiorhodovibrio</taxon>
    </lineage>
</organism>
<keyword evidence="3" id="KW-1185">Reference proteome</keyword>
<protein>
    <recommendedName>
        <fullName evidence="4">DUF2796 domain-containing protein</fullName>
    </recommendedName>
</protein>
<evidence type="ECO:0000313" key="2">
    <source>
        <dbReference type="EMBL" id="EIC19405.1"/>
    </source>
</evidence>
<evidence type="ECO:0008006" key="4">
    <source>
        <dbReference type="Google" id="ProtNLM"/>
    </source>
</evidence>
<proteinExistence type="predicted"/>
<evidence type="ECO:0000256" key="1">
    <source>
        <dbReference type="SAM" id="MobiDB-lite"/>
    </source>
</evidence>
<dbReference type="eggNOG" id="COG4531">
    <property type="taxonomic scope" value="Bacteria"/>
</dbReference>
<reference evidence="2 3" key="2">
    <citation type="submission" date="2011-11" db="EMBL/GenBank/DDBJ databases">
        <authorList>
            <consortium name="US DOE Joint Genome Institute"/>
            <person name="Lucas S."/>
            <person name="Han J."/>
            <person name="Lapidus A."/>
            <person name="Cheng J.-F."/>
            <person name="Goodwin L."/>
            <person name="Pitluck S."/>
            <person name="Peters L."/>
            <person name="Ovchinnikova G."/>
            <person name="Zhang X."/>
            <person name="Detter J.C."/>
            <person name="Han C."/>
            <person name="Tapia R."/>
            <person name="Land M."/>
            <person name="Hauser L."/>
            <person name="Kyrpides N."/>
            <person name="Ivanova N."/>
            <person name="Pagani I."/>
            <person name="Vogl K."/>
            <person name="Liu Z."/>
            <person name="Overmann J."/>
            <person name="Frigaard N.-U."/>
            <person name="Bryant D."/>
            <person name="Woyke T."/>
        </authorList>
    </citation>
    <scope>NUCLEOTIDE SEQUENCE [LARGE SCALE GENOMIC DNA]</scope>
    <source>
        <strain evidence="2 3">970</strain>
    </source>
</reference>
<accession>H8Z8K0</accession>
<dbReference type="STRING" id="631362.Thi970DRAFT_04924"/>
<dbReference type="HOGENOM" id="CLU_095659_0_1_6"/>